<dbReference type="InterPro" id="IPR011079">
    <property type="entry name" value="Ala_racemase_C"/>
</dbReference>
<dbReference type="FunFam" id="3.20.20.10:FF:000002">
    <property type="entry name" value="Alanine racemase"/>
    <property type="match status" value="1"/>
</dbReference>
<feature type="binding site" evidence="5 7">
    <location>
        <position position="303"/>
    </location>
    <ligand>
        <name>substrate</name>
    </ligand>
</feature>
<evidence type="ECO:0000256" key="1">
    <source>
        <dbReference type="ARBA" id="ARBA00000316"/>
    </source>
</evidence>
<dbReference type="InterPro" id="IPR001608">
    <property type="entry name" value="Ala_racemase_N"/>
</dbReference>
<evidence type="ECO:0000256" key="3">
    <source>
        <dbReference type="ARBA" id="ARBA00022898"/>
    </source>
</evidence>
<sequence>MLVESRRTYAVINVRNYIDNLRFFQEHCAPAKVMPVVKANAYGHGAVILSKAAERAGIDYFAVAFLEEAVELRKHGLKSNILVFNYIEPDMLQIAYKQNITITLYSWEQLWRYSKEAFKPKCHVKIDTGMRRLGILPAEATEFVEAARKAGFEVEGAYTHFAVADSLEESDVAFTKKQAEEFSKLDLDVKIKHVCNSGAGISKVVNCFDYVRVGIASYGLQPGDTVRSDKLKPVLSWKTVVSHVKTIKPGDTVSYGRTFTAYTEMRIATIPVGYADGYWRSLSNKGYVLIHGEKCPIVGRVCMDQFMVDVSHLEDVKIGDEVVLIGKQGVNQITAEEIAKLVGTINYEVTCRISERVPRKYEGLEL</sequence>
<dbReference type="FunFam" id="2.40.37.10:FF:000006">
    <property type="entry name" value="Alanine racemase"/>
    <property type="match status" value="1"/>
</dbReference>
<dbReference type="CDD" id="cd00430">
    <property type="entry name" value="PLPDE_III_AR"/>
    <property type="match status" value="1"/>
</dbReference>
<protein>
    <recommendedName>
        <fullName evidence="5">Alanine racemase</fullName>
        <ecNumber evidence="5">5.1.1.1</ecNumber>
    </recommendedName>
</protein>
<dbReference type="EC" id="5.1.1.1" evidence="5"/>
<evidence type="ECO:0000313" key="9">
    <source>
        <dbReference type="EMBL" id="HGQ77337.1"/>
    </source>
</evidence>
<comment type="catalytic activity">
    <reaction evidence="1 5">
        <text>L-alanine = D-alanine</text>
        <dbReference type="Rhea" id="RHEA:20249"/>
        <dbReference type="ChEBI" id="CHEBI:57416"/>
        <dbReference type="ChEBI" id="CHEBI:57972"/>
        <dbReference type="EC" id="5.1.1.1"/>
    </reaction>
</comment>
<dbReference type="Pfam" id="PF01168">
    <property type="entry name" value="Ala_racemase_N"/>
    <property type="match status" value="1"/>
</dbReference>
<gene>
    <name evidence="10" type="primary">alr</name>
    <name evidence="10" type="ORF">ENT72_00220</name>
    <name evidence="9" type="ORF">ENU12_05430</name>
</gene>
<dbReference type="Gene3D" id="2.40.37.10">
    <property type="entry name" value="Lyase, Ornithine Decarboxylase, Chain A, domain 1"/>
    <property type="match status" value="1"/>
</dbReference>
<dbReference type="InterPro" id="IPR029066">
    <property type="entry name" value="PLP-binding_barrel"/>
</dbReference>
<dbReference type="InterPro" id="IPR000821">
    <property type="entry name" value="Ala_racemase"/>
</dbReference>
<feature type="domain" description="Alanine racemase C-terminal" evidence="8">
    <location>
        <begin position="234"/>
        <end position="362"/>
    </location>
</feature>
<comment type="pathway">
    <text evidence="5">Amino-acid biosynthesis; D-alanine biosynthesis; D-alanine from L-alanine: step 1/1.</text>
</comment>
<dbReference type="NCBIfam" id="TIGR00492">
    <property type="entry name" value="alr"/>
    <property type="match status" value="1"/>
</dbReference>
<dbReference type="GO" id="GO:0005829">
    <property type="term" value="C:cytosol"/>
    <property type="evidence" value="ECO:0007669"/>
    <property type="project" value="TreeGrafter"/>
</dbReference>
<dbReference type="PROSITE" id="PS00395">
    <property type="entry name" value="ALANINE_RACEMASE"/>
    <property type="match status" value="1"/>
</dbReference>
<evidence type="ECO:0000313" key="10">
    <source>
        <dbReference type="EMBL" id="HGU41343.1"/>
    </source>
</evidence>
<name>A0A7C4VUL6_FERPE</name>
<evidence type="ECO:0000256" key="2">
    <source>
        <dbReference type="ARBA" id="ARBA00001933"/>
    </source>
</evidence>
<organism evidence="10">
    <name type="scientific">Fervidobacterium pennivorans</name>
    <dbReference type="NCBI Taxonomy" id="93466"/>
    <lineage>
        <taxon>Bacteria</taxon>
        <taxon>Thermotogati</taxon>
        <taxon>Thermotogota</taxon>
        <taxon>Thermotogae</taxon>
        <taxon>Thermotogales</taxon>
        <taxon>Fervidobacteriaceae</taxon>
        <taxon>Fervidobacterium</taxon>
    </lineage>
</organism>
<dbReference type="PANTHER" id="PTHR30511">
    <property type="entry name" value="ALANINE RACEMASE"/>
    <property type="match status" value="1"/>
</dbReference>
<dbReference type="SUPFAM" id="SSF50621">
    <property type="entry name" value="Alanine racemase C-terminal domain-like"/>
    <property type="match status" value="1"/>
</dbReference>
<dbReference type="InterPro" id="IPR009006">
    <property type="entry name" value="Ala_racemase/Decarboxylase_C"/>
</dbReference>
<evidence type="ECO:0000256" key="4">
    <source>
        <dbReference type="ARBA" id="ARBA00023235"/>
    </source>
</evidence>
<feature type="binding site" evidence="5 7">
    <location>
        <position position="132"/>
    </location>
    <ligand>
        <name>substrate</name>
    </ligand>
</feature>
<dbReference type="HAMAP" id="MF_01201">
    <property type="entry name" value="Ala_racemase"/>
    <property type="match status" value="1"/>
</dbReference>
<feature type="active site" description="Proton acceptor; specific for D-alanine" evidence="5">
    <location>
        <position position="38"/>
    </location>
</feature>
<accession>A0A7C4VUL6</accession>
<dbReference type="PRINTS" id="PR00992">
    <property type="entry name" value="ALARACEMASE"/>
</dbReference>
<feature type="modified residue" description="N6-(pyridoxal phosphate)lysine" evidence="5 6">
    <location>
        <position position="38"/>
    </location>
</feature>
<dbReference type="GO" id="GO:0030170">
    <property type="term" value="F:pyridoxal phosphate binding"/>
    <property type="evidence" value="ECO:0007669"/>
    <property type="project" value="UniProtKB-UniRule"/>
</dbReference>
<dbReference type="SUPFAM" id="SSF51419">
    <property type="entry name" value="PLP-binding barrel"/>
    <property type="match status" value="1"/>
</dbReference>
<dbReference type="AlphaFoldDB" id="A0A7C4VUL6"/>
<dbReference type="EMBL" id="DSZT01000009">
    <property type="protein sequence ID" value="HGU41343.1"/>
    <property type="molecule type" value="Genomic_DNA"/>
</dbReference>
<dbReference type="Pfam" id="PF00842">
    <property type="entry name" value="Ala_racemase_C"/>
    <property type="match status" value="1"/>
</dbReference>
<dbReference type="GO" id="GO:0008784">
    <property type="term" value="F:alanine racemase activity"/>
    <property type="evidence" value="ECO:0007669"/>
    <property type="project" value="UniProtKB-UniRule"/>
</dbReference>
<feature type="active site" description="Proton acceptor; specific for L-alanine" evidence="5">
    <location>
        <position position="255"/>
    </location>
</feature>
<keyword evidence="4 5" id="KW-0413">Isomerase</keyword>
<dbReference type="SMART" id="SM01005">
    <property type="entry name" value="Ala_racemase_C"/>
    <property type="match status" value="1"/>
</dbReference>
<evidence type="ECO:0000259" key="8">
    <source>
        <dbReference type="SMART" id="SM01005"/>
    </source>
</evidence>
<dbReference type="UniPathway" id="UPA00042">
    <property type="reaction ID" value="UER00497"/>
</dbReference>
<evidence type="ECO:0000256" key="6">
    <source>
        <dbReference type="PIRSR" id="PIRSR600821-50"/>
    </source>
</evidence>
<dbReference type="InterPro" id="IPR020622">
    <property type="entry name" value="Ala_racemase_pyridoxalP-BS"/>
</dbReference>
<comment type="caution">
    <text evidence="10">The sequence shown here is derived from an EMBL/GenBank/DDBJ whole genome shotgun (WGS) entry which is preliminary data.</text>
</comment>
<dbReference type="Gene3D" id="3.20.20.10">
    <property type="entry name" value="Alanine racemase"/>
    <property type="match status" value="1"/>
</dbReference>
<keyword evidence="3 5" id="KW-0663">Pyridoxal phosphate</keyword>
<proteinExistence type="inferred from homology"/>
<reference evidence="10" key="1">
    <citation type="journal article" date="2020" name="mSystems">
        <title>Genome- and Community-Level Interaction Insights into Carbon Utilization and Element Cycling Functions of Hydrothermarchaeota in Hydrothermal Sediment.</title>
        <authorList>
            <person name="Zhou Z."/>
            <person name="Liu Y."/>
            <person name="Xu W."/>
            <person name="Pan J."/>
            <person name="Luo Z.H."/>
            <person name="Li M."/>
        </authorList>
    </citation>
    <scope>NUCLEOTIDE SEQUENCE [LARGE SCALE GENOMIC DNA]</scope>
    <source>
        <strain evidence="10">SpSt-604</strain>
        <strain evidence="9">SpSt-640</strain>
    </source>
</reference>
<comment type="cofactor">
    <cofactor evidence="2 5 6">
        <name>pyridoxal 5'-phosphate</name>
        <dbReference type="ChEBI" id="CHEBI:597326"/>
    </cofactor>
</comment>
<dbReference type="GO" id="GO:0009252">
    <property type="term" value="P:peptidoglycan biosynthetic process"/>
    <property type="evidence" value="ECO:0007669"/>
    <property type="project" value="TreeGrafter"/>
</dbReference>
<dbReference type="PANTHER" id="PTHR30511:SF0">
    <property type="entry name" value="ALANINE RACEMASE, CATABOLIC-RELATED"/>
    <property type="match status" value="1"/>
</dbReference>
<comment type="similarity">
    <text evidence="5">Belongs to the alanine racemase family.</text>
</comment>
<evidence type="ECO:0000256" key="7">
    <source>
        <dbReference type="PIRSR" id="PIRSR600821-52"/>
    </source>
</evidence>
<evidence type="ECO:0000256" key="5">
    <source>
        <dbReference type="HAMAP-Rule" id="MF_01201"/>
    </source>
</evidence>
<comment type="function">
    <text evidence="5">Catalyzes the interconversion of L-alanine and D-alanine. May also act on other amino acids.</text>
</comment>
<dbReference type="EMBL" id="DTBH01000120">
    <property type="protein sequence ID" value="HGQ77337.1"/>
    <property type="molecule type" value="Genomic_DNA"/>
</dbReference>
<dbReference type="GO" id="GO:0030632">
    <property type="term" value="P:D-alanine biosynthetic process"/>
    <property type="evidence" value="ECO:0007669"/>
    <property type="project" value="UniProtKB-UniRule"/>
</dbReference>